<feature type="compositionally biased region" description="Polar residues" evidence="2">
    <location>
        <begin position="49"/>
        <end position="73"/>
    </location>
</feature>
<dbReference type="InterPro" id="IPR040812">
    <property type="entry name" value="UPF1_1B_dom"/>
</dbReference>
<keyword evidence="1" id="KW-0479">Metal-binding</keyword>
<evidence type="ECO:0000256" key="2">
    <source>
        <dbReference type="SAM" id="MobiDB-lite"/>
    </source>
</evidence>
<protein>
    <recommendedName>
        <fullName evidence="3">Upf1 domain-containing protein</fullName>
    </recommendedName>
</protein>
<dbReference type="CDD" id="cd21400">
    <property type="entry name" value="ZBD_UPF1-like"/>
    <property type="match status" value="1"/>
</dbReference>
<dbReference type="GO" id="GO:0005524">
    <property type="term" value="F:ATP binding"/>
    <property type="evidence" value="ECO:0007669"/>
    <property type="project" value="InterPro"/>
</dbReference>
<dbReference type="GO" id="GO:0003723">
    <property type="term" value="F:RNA binding"/>
    <property type="evidence" value="ECO:0007669"/>
    <property type="project" value="InterPro"/>
</dbReference>
<reference evidence="4" key="1">
    <citation type="journal article" date="2021" name="J. Hered.">
        <title>Genome Assembly of Salicaceae Populus deltoides (Eastern Cottonwood) I-69 Based on Nanopore Sequencing and Hi-C Technologies.</title>
        <authorList>
            <person name="Bai S."/>
            <person name="Wu H."/>
            <person name="Zhang J."/>
            <person name="Pan Z."/>
            <person name="Zhao W."/>
            <person name="Li Z."/>
            <person name="Tong C."/>
        </authorList>
    </citation>
    <scope>NUCLEOTIDE SEQUENCE</scope>
    <source>
        <tissue evidence="4">Leaf</tissue>
    </source>
</reference>
<dbReference type="Proteomes" id="UP000807159">
    <property type="component" value="Chromosome 3"/>
</dbReference>
<accession>A0A8T2Z8U2</accession>
<dbReference type="FunFam" id="2.40.30.230:FF:000002">
    <property type="entry name" value="regulator of nonsense transcripts 1 homolog"/>
    <property type="match status" value="1"/>
</dbReference>
<dbReference type="AlphaFoldDB" id="A0A8T2Z8U2"/>
<feature type="region of interest" description="C4" evidence="1">
    <location>
        <begin position="171"/>
        <end position="201"/>
    </location>
</feature>
<dbReference type="InterPro" id="IPR018999">
    <property type="entry name" value="UPF1_CH/ZBD"/>
</dbReference>
<dbReference type="GO" id="GO:0005737">
    <property type="term" value="C:cytoplasm"/>
    <property type="evidence" value="ECO:0007669"/>
    <property type="project" value="InterPro"/>
</dbReference>
<organism evidence="4 5">
    <name type="scientific">Populus deltoides</name>
    <name type="common">Eastern poplar</name>
    <name type="synonym">Eastern cottonwood</name>
    <dbReference type="NCBI Taxonomy" id="3696"/>
    <lineage>
        <taxon>Eukaryota</taxon>
        <taxon>Viridiplantae</taxon>
        <taxon>Streptophyta</taxon>
        <taxon>Embryophyta</taxon>
        <taxon>Tracheophyta</taxon>
        <taxon>Spermatophyta</taxon>
        <taxon>Magnoliopsida</taxon>
        <taxon>eudicotyledons</taxon>
        <taxon>Gunneridae</taxon>
        <taxon>Pentapetalae</taxon>
        <taxon>rosids</taxon>
        <taxon>fabids</taxon>
        <taxon>Malpighiales</taxon>
        <taxon>Salicaceae</taxon>
        <taxon>Saliceae</taxon>
        <taxon>Populus</taxon>
    </lineage>
</organism>
<comment type="caution">
    <text evidence="1">Lacks conserved residue(s) required for the propagation of feature annotation.</text>
</comment>
<dbReference type="EMBL" id="JACEGQ020000003">
    <property type="protein sequence ID" value="KAH8513759.1"/>
    <property type="molecule type" value="Genomic_DNA"/>
</dbReference>
<comment type="caution">
    <text evidence="4">The sequence shown here is derived from an EMBL/GenBank/DDBJ whole genome shotgun (WGS) entry which is preliminary data.</text>
</comment>
<proteinExistence type="predicted"/>
<evidence type="ECO:0000259" key="3">
    <source>
        <dbReference type="PROSITE" id="PS51997"/>
    </source>
</evidence>
<dbReference type="GO" id="GO:0008270">
    <property type="term" value="F:zinc ion binding"/>
    <property type="evidence" value="ECO:0007669"/>
    <property type="project" value="UniProtKB-UniRule"/>
</dbReference>
<dbReference type="GO" id="GO:0003724">
    <property type="term" value="F:RNA helicase activity"/>
    <property type="evidence" value="ECO:0007669"/>
    <property type="project" value="InterPro"/>
</dbReference>
<keyword evidence="1" id="KW-0863">Zinc-finger</keyword>
<dbReference type="GO" id="GO:0000184">
    <property type="term" value="P:nuclear-transcribed mRNA catabolic process, nonsense-mediated decay"/>
    <property type="evidence" value="ECO:0007669"/>
    <property type="project" value="InterPro"/>
</dbReference>
<feature type="region of interest" description="Disordered" evidence="2">
    <location>
        <begin position="1"/>
        <end position="21"/>
    </location>
</feature>
<dbReference type="CDD" id="cd21407">
    <property type="entry name" value="1B_UPF1-like"/>
    <property type="match status" value="1"/>
</dbReference>
<sequence length="462" mass="51908">MDNQDNNLYETASQPDTATDAYTFLEFNTQGESDFDYPEFRSPVAWPTPSDSLGATSSAVDPTSSDHPNSGTQGVVEGLVASIGGLNFEETGDDDGYEFGKGDFTEHACRYCGVSNPACVVRCNVPSCRKWFCNSRGNTSGSHIVNHLVRAKHKEVCLHKDSPLGETILECYNCGCRNVFLLGFISAKTESVVVLLCREPCLNVNALKDMNWDLSQWCPLIDDRCFLQWLIPSEQEQLRARQISAQQINKVEELWKTNPDATLEDLEKPGVDDEPQPVALKYEDAYQYQNVFAPLIKLEADYDKMMKESQSKDNVTIRWDIGLNKKRVAYFVFPKEDNELRLVPGDELRLRYSGDAAHPAWQSVGHVIKLTAQEEVALELRASQGVPVDVNHGFSVDFVWKSTSFDRMQGAMKTLQWMKPVSVGRYIYHHLLGHEVENQTVRNALPRRFGAPGLPELNASQV</sequence>
<name>A0A8T2Z8U2_POPDE</name>
<gene>
    <name evidence="4" type="ORF">H0E87_006864</name>
</gene>
<evidence type="ECO:0000313" key="4">
    <source>
        <dbReference type="EMBL" id="KAH8513759.1"/>
    </source>
</evidence>
<dbReference type="Pfam" id="PF09416">
    <property type="entry name" value="UPF1_Zn_bind"/>
    <property type="match status" value="1"/>
</dbReference>
<evidence type="ECO:0000256" key="1">
    <source>
        <dbReference type="PROSITE-ProRule" id="PRU01341"/>
    </source>
</evidence>
<feature type="region of interest" description="Disordered" evidence="2">
    <location>
        <begin position="34"/>
        <end position="73"/>
    </location>
</feature>
<dbReference type="Pfam" id="PF18141">
    <property type="entry name" value="UPF1_1B_dom"/>
    <property type="match status" value="1"/>
</dbReference>
<keyword evidence="5" id="KW-1185">Reference proteome</keyword>
<feature type="compositionally biased region" description="Polar residues" evidence="2">
    <location>
        <begin position="1"/>
        <end position="17"/>
    </location>
</feature>
<evidence type="ECO:0000313" key="5">
    <source>
        <dbReference type="Proteomes" id="UP000807159"/>
    </source>
</evidence>
<keyword evidence="1" id="KW-0862">Zinc</keyword>
<dbReference type="Gene3D" id="2.40.30.230">
    <property type="match status" value="1"/>
</dbReference>
<feature type="domain" description="Upf1" evidence="3">
    <location>
        <begin position="101"/>
        <end position="258"/>
    </location>
</feature>
<dbReference type="PROSITE" id="PS51997">
    <property type="entry name" value="UPF1_CH_RICH"/>
    <property type="match status" value="1"/>
</dbReference>